<evidence type="ECO:0008006" key="3">
    <source>
        <dbReference type="Google" id="ProtNLM"/>
    </source>
</evidence>
<protein>
    <recommendedName>
        <fullName evidence="3">DNA helicase</fullName>
    </recommendedName>
</protein>
<sequence>MSNYFINISGCLEKYKDYEGAKNWLSKAEGQLSSSDYESLVIKLSDQFPVEFSRPEFKFLKGGIKTPKEKKDEVIYALRNADYTSAEDLYRSYFGTEINQDFFSIQEFFGLRDQYKKQNPIKDLNSRVKSPLSEIEEELNVDLLTHLNYLDKPFFRRVQTEKGDYYITKVSHQDLSTIKGLHKGFARHLPWHHYLAYDILSVEVGDRGYYGAVNLVGDYKPDRNDLTDVTYLTPRGRSYFSSASETLTNDSSEISRKIDAENFMRMKQVIPTPSQIRAIYADGDYIIDGPAGTGKSTSLLQKLLIMTSQKGIKEESLMILVKHDGLIDPFKELLMEMGMHGIFLNSVKGFLYSQLGDDFNSVSLEVLDETKELSGTLRSAVEELLNKEKPTQDDVDYLPNSMVDISIIKPYFNNYCQLCDDIRRTDAERSKCVSKIMADIEEQFGFDKKMLSHEEKENAFESKIKYRQNLEFDQKDNKEIAKLIKEYRDVERLYNASGDDSKSLYVTVLKSIEKRFQGLGETVSGTDKGDKIHRLGDYIKTNIAKNMEGHKEVLQKELSKKKIAAVNDNSVYLGLDKQLSKLNQLFDDAMLKLKSVFFDKALVAKSELHRKMMGLHLGVNSMKANYQSIIIDEAQDVPVNFIELVSCYSKQIILAGDEAQRENSMGLGKWSNLRNKTGFYSNGVQSIFKLRHNFRQTYELGNLSYNYRQLLLDKPIEDLEADYFDNQKGFDVPAVVDEKYLCKTIDEKLKFIVDGFLNKFPLAIICNDEEAQKQIICVLSGQGYKVSSDETNDNVDVVVLNANQIAGREYPVVVAILCETMTENTIYIILSRAKFDLTLVIPSNYQIDDHLCRLRNSNMLIDLT</sequence>
<dbReference type="Proteomes" id="UP001209854">
    <property type="component" value="Unassembled WGS sequence"/>
</dbReference>
<dbReference type="EMBL" id="JAPFCC010000001">
    <property type="protein sequence ID" value="MCW7552867.1"/>
    <property type="molecule type" value="Genomic_DNA"/>
</dbReference>
<organism evidence="1 2">
    <name type="scientific">Endozoicomonas gorgoniicola</name>
    <dbReference type="NCBI Taxonomy" id="1234144"/>
    <lineage>
        <taxon>Bacteria</taxon>
        <taxon>Pseudomonadati</taxon>
        <taxon>Pseudomonadota</taxon>
        <taxon>Gammaproteobacteria</taxon>
        <taxon>Oceanospirillales</taxon>
        <taxon>Endozoicomonadaceae</taxon>
        <taxon>Endozoicomonas</taxon>
    </lineage>
</organism>
<gene>
    <name evidence="1" type="ORF">NX722_09465</name>
</gene>
<proteinExistence type="predicted"/>
<accession>A0ABT3MU18</accession>
<dbReference type="Gene3D" id="3.40.50.300">
    <property type="entry name" value="P-loop containing nucleotide triphosphate hydrolases"/>
    <property type="match status" value="1"/>
</dbReference>
<evidence type="ECO:0000313" key="2">
    <source>
        <dbReference type="Proteomes" id="UP001209854"/>
    </source>
</evidence>
<keyword evidence="2" id="KW-1185">Reference proteome</keyword>
<dbReference type="InterPro" id="IPR027417">
    <property type="entry name" value="P-loop_NTPase"/>
</dbReference>
<evidence type="ECO:0000313" key="1">
    <source>
        <dbReference type="EMBL" id="MCW7552867.1"/>
    </source>
</evidence>
<dbReference type="RefSeq" id="WP_262567774.1">
    <property type="nucleotide sequence ID" value="NZ_JAPFCC010000001.1"/>
</dbReference>
<name>A0ABT3MU18_9GAMM</name>
<reference evidence="1 2" key="1">
    <citation type="submission" date="2022-10" db="EMBL/GenBank/DDBJ databases">
        <title>High-quality genome sequences of two octocoral-associated bacteria, Endozoicomonas euniceicola EF212 and Endozoicomonas gorgoniicola PS125.</title>
        <authorList>
            <person name="Chiou Y.-J."/>
            <person name="Chen Y.-H."/>
        </authorList>
    </citation>
    <scope>NUCLEOTIDE SEQUENCE [LARGE SCALE GENOMIC DNA]</scope>
    <source>
        <strain evidence="1 2">PS125</strain>
    </source>
</reference>
<comment type="caution">
    <text evidence="1">The sequence shown here is derived from an EMBL/GenBank/DDBJ whole genome shotgun (WGS) entry which is preliminary data.</text>
</comment>
<dbReference type="SUPFAM" id="SSF52540">
    <property type="entry name" value="P-loop containing nucleoside triphosphate hydrolases"/>
    <property type="match status" value="1"/>
</dbReference>